<protein>
    <submittedName>
        <fullName evidence="1">Uncharacterized protein</fullName>
    </submittedName>
</protein>
<dbReference type="EMBL" id="VSRR010000043">
    <property type="protein sequence ID" value="MPC08769.1"/>
    <property type="molecule type" value="Genomic_DNA"/>
</dbReference>
<accession>A0A5B7CH40</accession>
<reference evidence="1 2" key="1">
    <citation type="submission" date="2019-05" db="EMBL/GenBank/DDBJ databases">
        <title>Another draft genome of Portunus trituberculatus and its Hox gene families provides insights of decapod evolution.</title>
        <authorList>
            <person name="Jeong J.-H."/>
            <person name="Song I."/>
            <person name="Kim S."/>
            <person name="Choi T."/>
            <person name="Kim D."/>
            <person name="Ryu S."/>
            <person name="Kim W."/>
        </authorList>
    </citation>
    <scope>NUCLEOTIDE SEQUENCE [LARGE SCALE GENOMIC DNA]</scope>
    <source>
        <tissue evidence="1">Muscle</tissue>
    </source>
</reference>
<keyword evidence="2" id="KW-1185">Reference proteome</keyword>
<name>A0A5B7CH40_PORTR</name>
<sequence length="45" mass="5459">MRRIAFDSILSNKALLVKPPLWREYSIQGWIRPMNRVSSWRDEKN</sequence>
<proteinExistence type="predicted"/>
<dbReference type="AlphaFoldDB" id="A0A5B7CH40"/>
<organism evidence="1 2">
    <name type="scientific">Portunus trituberculatus</name>
    <name type="common">Swimming crab</name>
    <name type="synonym">Neptunus trituberculatus</name>
    <dbReference type="NCBI Taxonomy" id="210409"/>
    <lineage>
        <taxon>Eukaryota</taxon>
        <taxon>Metazoa</taxon>
        <taxon>Ecdysozoa</taxon>
        <taxon>Arthropoda</taxon>
        <taxon>Crustacea</taxon>
        <taxon>Multicrustacea</taxon>
        <taxon>Malacostraca</taxon>
        <taxon>Eumalacostraca</taxon>
        <taxon>Eucarida</taxon>
        <taxon>Decapoda</taxon>
        <taxon>Pleocyemata</taxon>
        <taxon>Brachyura</taxon>
        <taxon>Eubrachyura</taxon>
        <taxon>Portunoidea</taxon>
        <taxon>Portunidae</taxon>
        <taxon>Portuninae</taxon>
        <taxon>Portunus</taxon>
    </lineage>
</organism>
<evidence type="ECO:0000313" key="1">
    <source>
        <dbReference type="EMBL" id="MPC08769.1"/>
    </source>
</evidence>
<dbReference type="Proteomes" id="UP000324222">
    <property type="component" value="Unassembled WGS sequence"/>
</dbReference>
<gene>
    <name evidence="1" type="ORF">E2C01_001361</name>
</gene>
<comment type="caution">
    <text evidence="1">The sequence shown here is derived from an EMBL/GenBank/DDBJ whole genome shotgun (WGS) entry which is preliminary data.</text>
</comment>
<evidence type="ECO:0000313" key="2">
    <source>
        <dbReference type="Proteomes" id="UP000324222"/>
    </source>
</evidence>